<feature type="region of interest" description="Disordered" evidence="2">
    <location>
        <begin position="907"/>
        <end position="967"/>
    </location>
</feature>
<comment type="caution">
    <text evidence="3">The sequence shown here is derived from an EMBL/GenBank/DDBJ whole genome shotgun (WGS) entry which is preliminary data.</text>
</comment>
<evidence type="ECO:0000313" key="4">
    <source>
        <dbReference type="Proteomes" id="UP001205105"/>
    </source>
</evidence>
<feature type="region of interest" description="Disordered" evidence="2">
    <location>
        <begin position="61"/>
        <end position="91"/>
    </location>
</feature>
<evidence type="ECO:0000313" key="3">
    <source>
        <dbReference type="EMBL" id="KAI7845620.1"/>
    </source>
</evidence>
<feature type="coiled-coil region" evidence="1">
    <location>
        <begin position="222"/>
        <end position="249"/>
    </location>
</feature>
<feature type="region of interest" description="Disordered" evidence="2">
    <location>
        <begin position="787"/>
        <end position="806"/>
    </location>
</feature>
<feature type="compositionally biased region" description="Low complexity" evidence="2">
    <location>
        <begin position="15"/>
        <end position="24"/>
    </location>
</feature>
<feature type="coiled-coil region" evidence="1">
    <location>
        <begin position="1019"/>
        <end position="1046"/>
    </location>
</feature>
<accession>A0AAD5DX36</accession>
<feature type="compositionally biased region" description="Polar residues" evidence="2">
    <location>
        <begin position="917"/>
        <end position="926"/>
    </location>
</feature>
<feature type="coiled-coil region" evidence="1">
    <location>
        <begin position="109"/>
        <end position="136"/>
    </location>
</feature>
<dbReference type="EMBL" id="JADXDR010000015">
    <property type="protein sequence ID" value="KAI7845620.1"/>
    <property type="molecule type" value="Genomic_DNA"/>
</dbReference>
<feature type="coiled-coil region" evidence="1">
    <location>
        <begin position="308"/>
        <end position="477"/>
    </location>
</feature>
<sequence>MSSKGRRASPTSGQRPASRTASAKPPAPPPPSVSSSTALPALPGAASKRFDWIDSSLGDDAGGSIKAARPASRAAAAAAASGRASPDFWSRSSAPQLLDASVKHPELKLQLLARALEESRAKVAQLQQDKAAVADAIVQLCEAAAADGGSGGGGMNGDVGAGPDAALQADGSQAVPSTNDDALAQQLDLLSTRLGALRESLAYQTVAAAEAAAAHERAAVQVVVQRQQREALERQLEEARYAAAQHEQAQRAAALKVALLEEQAAAAAESARQRMQEQLDTSLRTRFLELEQQLDAARKSQMAEADRCRQLEAASERLQGRLKEATAKQAELSQQLWDKTAAHSELSRQHRALQEDSQSLAAENAQLRSALAAAQQRAQQAETLGTGLQAECAAARQLQAALQEEATGLKAELQQASEREQAHRLQAALAEEQAAGARQRAVLQGRQEELASLLGKLDEYSSRIVQVEGELEAARAAAQQAAEGQLAAEAAAAAARHENACLHDSLAELADAEARWKQQLEEAQEGLAAAGLEVEAARWKARQQDKAAAASREHINLLQATVQEQAGQRQAAAGLQQQVERQQRQVAGLTADLQAAAARQAAVQAEADALSAGKQEVERSLAKQTVLARRLQEQSADLAAQLAAAKKEAAAATAQAESTATEAAAQREEHAAAMAAQEAAHEQRRVRNEQLEHENRQQAIVIAELEGRNVSLLARIEATQQHSAALHRYAVANGAAYGRLAAHAAGLYEQLAGQLGSLLSLCRHLGLQLSVALSASDPLAPLITASGSDSSGTAGSTAGSPRAVQAASPEASSASAAAVAAAMLSIQSLQTELQVAVRLLEMQASSSEAKQLAAVPAGVAEALAADLAGLPASLLTSPRLEPAEQPELGTALAGSSKRAGPLLKQPAALSAPPAPVDQQQGSSSADTLPAHSEAQPEVPRQPGLLGPQPQRRSEQQAQSQQQPSVLSAQIAQMEAHLEGLVRTSAEHAARAAAATELHSREQQLRQRAEDLAGRLAAHLAATQADLAATRQQRDELDAQSRRLAAELRDAIYSLSQMVAAQQGQAVSWAVRGLTSTGVQTQHCELWEAALWCGSSGSNISTSSCSPGCSALGGSASADGSVLCAPEQSGASAVSTSEDAEEAADDPVASISGAARVLPLPALQQQIRALYRAKALHDIAVARGQRAFMALPDFVAAHLALQSGVDGPAVQQRAAQLQASVEAHAAADREVALFGLAAGMLEETSEAGDAGGSAGRNPCALVVQPAGIAAPSSAAAAAVPLVLYQSRRQAGTHTAQQAADALPTLRRFCASSWHSAYLRSAARPVLAGTFDSAGPAQLLHPMAAEVHNLAVSVPGVEQLMCWVLQGGLGACLGGLDLGLRLAESQVPQLYLLAVESCRRLGLPTTPALYIKSSPEAAAYYVLLPQSTRLHGPNGSLPPQPAGGQAPAGGAASSSRASGGSSSSSGRVVAAAKAQQPGEAEGLELLLPSSSCAADGGGNAGLAAAAAQEWQCALVLTSGLVDLLEPEELQAVMAGCLGFHAALTCPAASGATPSASPEAAQLAVLCRSMAALASLGTLAALAPEALVQRLPHAMAPFFFSRVQPVLRRALRYLSLCGDRVAASVAGGWRPVAAAIVKQTAGSAVLRNELNLDAVLAHGAALDEAAGELLPAALAREDAATMAGAGASLAMLRVRELQKWAATQLPGQ</sequence>
<protein>
    <submittedName>
        <fullName evidence="3">Uncharacterized protein</fullName>
    </submittedName>
</protein>
<feature type="compositionally biased region" description="Low complexity" evidence="2">
    <location>
        <begin position="655"/>
        <end position="664"/>
    </location>
</feature>
<proteinExistence type="predicted"/>
<feature type="compositionally biased region" description="Low complexity" evidence="2">
    <location>
        <begin position="67"/>
        <end position="86"/>
    </location>
</feature>
<evidence type="ECO:0000256" key="2">
    <source>
        <dbReference type="SAM" id="MobiDB-lite"/>
    </source>
</evidence>
<reference evidence="3" key="1">
    <citation type="submission" date="2020-11" db="EMBL/GenBank/DDBJ databases">
        <title>Chlorella ohadii genome sequencing and assembly.</title>
        <authorList>
            <person name="Murik O."/>
            <person name="Treves H."/>
            <person name="Kedem I."/>
            <person name="Shotland Y."/>
            <person name="Kaplan A."/>
        </authorList>
    </citation>
    <scope>NUCLEOTIDE SEQUENCE</scope>
    <source>
        <strain evidence="3">1</strain>
    </source>
</reference>
<gene>
    <name evidence="3" type="ORF">COHA_000906</name>
</gene>
<evidence type="ECO:0000256" key="1">
    <source>
        <dbReference type="SAM" id="Coils"/>
    </source>
</evidence>
<name>A0AAD5DX36_9CHLO</name>
<keyword evidence="4" id="KW-1185">Reference proteome</keyword>
<feature type="region of interest" description="Disordered" evidence="2">
    <location>
        <begin position="1429"/>
        <end position="1471"/>
    </location>
</feature>
<feature type="compositionally biased region" description="Low complexity" evidence="2">
    <location>
        <begin position="940"/>
        <end position="967"/>
    </location>
</feature>
<feature type="compositionally biased region" description="Low complexity" evidence="2">
    <location>
        <begin position="1440"/>
        <end position="1471"/>
    </location>
</feature>
<organism evidence="3 4">
    <name type="scientific">Chlorella ohadii</name>
    <dbReference type="NCBI Taxonomy" id="2649997"/>
    <lineage>
        <taxon>Eukaryota</taxon>
        <taxon>Viridiplantae</taxon>
        <taxon>Chlorophyta</taxon>
        <taxon>core chlorophytes</taxon>
        <taxon>Trebouxiophyceae</taxon>
        <taxon>Chlorellales</taxon>
        <taxon>Chlorellaceae</taxon>
        <taxon>Chlorella clade</taxon>
        <taxon>Chlorella</taxon>
    </lineage>
</organism>
<feature type="region of interest" description="Disordered" evidence="2">
    <location>
        <begin position="1"/>
        <end position="40"/>
    </location>
</feature>
<feature type="region of interest" description="Disordered" evidence="2">
    <location>
        <begin position="655"/>
        <end position="685"/>
    </location>
</feature>
<keyword evidence="1" id="KW-0175">Coiled coil</keyword>
<dbReference type="Proteomes" id="UP001205105">
    <property type="component" value="Unassembled WGS sequence"/>
</dbReference>